<dbReference type="VEuPathDB" id="FungiDB:I7I53_02387"/>
<evidence type="ECO:0000313" key="2">
    <source>
        <dbReference type="Proteomes" id="UP000663419"/>
    </source>
</evidence>
<organism evidence="1 2">
    <name type="scientific">Ajellomyces capsulatus (strain H88)</name>
    <name type="common">Darling's disease fungus</name>
    <name type="synonym">Histoplasma capsulatum</name>
    <dbReference type="NCBI Taxonomy" id="544711"/>
    <lineage>
        <taxon>Eukaryota</taxon>
        <taxon>Fungi</taxon>
        <taxon>Dikarya</taxon>
        <taxon>Ascomycota</taxon>
        <taxon>Pezizomycotina</taxon>
        <taxon>Eurotiomycetes</taxon>
        <taxon>Eurotiomycetidae</taxon>
        <taxon>Onygenales</taxon>
        <taxon>Ajellomycetaceae</taxon>
        <taxon>Histoplasma</taxon>
    </lineage>
</organism>
<sequence>MCRFRVFSMRSSPRLLQIRMGLLPDRVLPSGHELLQRRRLRLSRRPMLRRRIFMRTWLNLLSGRWDLEMPKTLPACNN</sequence>
<evidence type="ECO:0000313" key="1">
    <source>
        <dbReference type="EMBL" id="QSS54736.1"/>
    </source>
</evidence>
<name>A0A8A1LLC8_AJEC8</name>
<reference evidence="1" key="1">
    <citation type="submission" date="2021-01" db="EMBL/GenBank/DDBJ databases">
        <title>Chromosome-level genome assembly of a human fungal pathogen reveals clustering of transcriptionally co-regulated genes.</title>
        <authorList>
            <person name="Voorhies M."/>
            <person name="Cohen S."/>
            <person name="Shea T.P."/>
            <person name="Petrus S."/>
            <person name="Munoz J.F."/>
            <person name="Poplawski S."/>
            <person name="Goldman W.E."/>
            <person name="Michael T."/>
            <person name="Cuomo C.A."/>
            <person name="Sil A."/>
            <person name="Beyhan S."/>
        </authorList>
    </citation>
    <scope>NUCLEOTIDE SEQUENCE</scope>
    <source>
        <strain evidence="1">H88</strain>
    </source>
</reference>
<accession>A0A8A1LLC8</accession>
<dbReference type="Proteomes" id="UP000663419">
    <property type="component" value="Chromosome 3"/>
</dbReference>
<proteinExistence type="predicted"/>
<gene>
    <name evidence="1" type="ORF">I7I53_02387</name>
</gene>
<protein>
    <submittedName>
        <fullName evidence="1">Uncharacterized protein</fullName>
    </submittedName>
</protein>
<dbReference type="AlphaFoldDB" id="A0A8A1LLC8"/>
<dbReference type="EMBL" id="CP069104">
    <property type="protein sequence ID" value="QSS54736.1"/>
    <property type="molecule type" value="Genomic_DNA"/>
</dbReference>